<gene>
    <name evidence="1" type="ORF">NJT12_14640</name>
</gene>
<keyword evidence="2" id="KW-1185">Reference proteome</keyword>
<name>A0ABT4WE40_9FLAO</name>
<sequence>MSIWITELGLRHAQYLGGYRYVTSVQRYDFKSINDLKIETRIQSPDGTLWELEVK</sequence>
<dbReference type="EMBL" id="JAMZNK010000024">
    <property type="protein sequence ID" value="MDA6070853.1"/>
    <property type="molecule type" value="Genomic_DNA"/>
</dbReference>
<dbReference type="RefSeq" id="WP_271336665.1">
    <property type="nucleotide sequence ID" value="NZ_JAMZNK010000024.1"/>
</dbReference>
<organism evidence="1 2">
    <name type="scientific">Flavobacterium azizsancarii</name>
    <dbReference type="NCBI Taxonomy" id="2961580"/>
    <lineage>
        <taxon>Bacteria</taxon>
        <taxon>Pseudomonadati</taxon>
        <taxon>Bacteroidota</taxon>
        <taxon>Flavobacteriia</taxon>
        <taxon>Flavobacteriales</taxon>
        <taxon>Flavobacteriaceae</taxon>
        <taxon>Flavobacterium</taxon>
    </lineage>
</organism>
<protein>
    <submittedName>
        <fullName evidence="1">Uncharacterized protein</fullName>
    </submittedName>
</protein>
<evidence type="ECO:0000313" key="2">
    <source>
        <dbReference type="Proteomes" id="UP001212170"/>
    </source>
</evidence>
<proteinExistence type="predicted"/>
<accession>A0ABT4WE40</accession>
<reference evidence="1 2" key="1">
    <citation type="journal article" date="2023" name="Chemosphere">
        <title>Whole genome analysis of Flavobacterium aziz-sancarii sp. nov., isolated from Ardley Island (Antarctica), revealed a rich resistome and bioremediation potential.</title>
        <authorList>
            <person name="Otur C."/>
            <person name="Okay S."/>
            <person name="Kurt-Kizildogan A."/>
        </authorList>
    </citation>
    <scope>NUCLEOTIDE SEQUENCE [LARGE SCALE GENOMIC DNA]</scope>
    <source>
        <strain evidence="1 2">AC</strain>
    </source>
</reference>
<dbReference type="Proteomes" id="UP001212170">
    <property type="component" value="Unassembled WGS sequence"/>
</dbReference>
<comment type="caution">
    <text evidence="1">The sequence shown here is derived from an EMBL/GenBank/DDBJ whole genome shotgun (WGS) entry which is preliminary data.</text>
</comment>
<evidence type="ECO:0000313" key="1">
    <source>
        <dbReference type="EMBL" id="MDA6070853.1"/>
    </source>
</evidence>